<evidence type="ECO:0000313" key="13">
    <source>
        <dbReference type="EMBL" id="NKE08392.1"/>
    </source>
</evidence>
<feature type="binding site" evidence="11">
    <location>
        <position position="210"/>
    </location>
    <ligand>
        <name>Zn(2+)</name>
        <dbReference type="ChEBI" id="CHEBI:29105"/>
    </ligand>
</feature>
<evidence type="ECO:0000256" key="2">
    <source>
        <dbReference type="ARBA" id="ARBA00011899"/>
    </source>
</evidence>
<keyword evidence="14" id="KW-1185">Reference proteome</keyword>
<feature type="active site" description="Proton donor/acceptor" evidence="10">
    <location>
        <position position="267"/>
    </location>
</feature>
<sequence>MQADQVVFPDGPACPGWVRVSGEAIVDAGTGPVPDDAGAAQIRHLGEVTLAPGFVDMHVHGGGGAAFTEGTEAARVARAAHLAHGTTTMVASLVSDTIEQLEHQVAELAGLAETGELAGIHLEGPWLSEVRCGAHDPGLLRDPLLADVNRLLDAGRGHVRMVTLAPERAGALEAIRTLCDRGVLAAVGHTDATDSQTRAALDAGARVATHLFNTMPSLHHREPGPIPQLLADPHVTVELIADGVHVRPSVLRMAVCAARGRFALITDAMAAAGHPDGSYRLGPLDVDVVDGVARIRDTGAIAGSTLTLDQAVRFAVTQAQIPLEVAVRAASSTPARALGRADIGRIARGTRADLVVLDEKLSVQAVLHGGRWVE</sequence>
<evidence type="ECO:0000259" key="12">
    <source>
        <dbReference type="Pfam" id="PF01979"/>
    </source>
</evidence>
<dbReference type="InterPro" id="IPR032466">
    <property type="entry name" value="Metal_Hydrolase"/>
</dbReference>
<comment type="similarity">
    <text evidence="1 9">Belongs to the metallo-dependent hydrolases superfamily. NagA family.</text>
</comment>
<dbReference type="SUPFAM" id="SSF51556">
    <property type="entry name" value="Metallo-dependent hydrolases"/>
    <property type="match status" value="1"/>
</dbReference>
<evidence type="ECO:0000256" key="10">
    <source>
        <dbReference type="PIRSR" id="PIRSR038994-1"/>
    </source>
</evidence>
<dbReference type="Gene3D" id="3.20.20.140">
    <property type="entry name" value="Metal-dependent hydrolases"/>
    <property type="match status" value="1"/>
</dbReference>
<dbReference type="EMBL" id="JAAVUN010000001">
    <property type="protein sequence ID" value="NKE08392.1"/>
    <property type="molecule type" value="Genomic_DNA"/>
</dbReference>
<feature type="domain" description="Amidohydrolase-related" evidence="12">
    <location>
        <begin position="50"/>
        <end position="373"/>
    </location>
</feature>
<dbReference type="SUPFAM" id="SSF51338">
    <property type="entry name" value="Composite domain of metallo-dependent hydrolases"/>
    <property type="match status" value="1"/>
</dbReference>
<name>A0A846TRP0_9MICC</name>
<evidence type="ECO:0000256" key="8">
    <source>
        <dbReference type="ARBA" id="ARBA00060590"/>
    </source>
</evidence>
<dbReference type="PANTHER" id="PTHR11113:SF14">
    <property type="entry name" value="N-ACETYLGLUCOSAMINE-6-PHOSPHATE DEACETYLASE"/>
    <property type="match status" value="1"/>
</dbReference>
<evidence type="ECO:0000313" key="14">
    <source>
        <dbReference type="Proteomes" id="UP000521379"/>
    </source>
</evidence>
<dbReference type="Pfam" id="PF01979">
    <property type="entry name" value="Amidohydro_1"/>
    <property type="match status" value="1"/>
</dbReference>
<dbReference type="InterPro" id="IPR006680">
    <property type="entry name" value="Amidohydro-rel"/>
</dbReference>
<comment type="caution">
    <text evidence="13">The sequence shown here is derived from an EMBL/GenBank/DDBJ whole genome shotgun (WGS) entry which is preliminary data.</text>
</comment>
<evidence type="ECO:0000256" key="11">
    <source>
        <dbReference type="PIRSR" id="PIRSR038994-3"/>
    </source>
</evidence>
<evidence type="ECO:0000256" key="6">
    <source>
        <dbReference type="ARBA" id="ARBA00023277"/>
    </source>
</evidence>
<keyword evidence="5 9" id="KW-0378">Hydrolase</keyword>
<dbReference type="CDD" id="cd00854">
    <property type="entry name" value="NagA"/>
    <property type="match status" value="1"/>
</dbReference>
<dbReference type="Gene3D" id="2.30.40.10">
    <property type="entry name" value="Urease, subunit C, domain 1"/>
    <property type="match status" value="1"/>
</dbReference>
<dbReference type="InterPro" id="IPR011059">
    <property type="entry name" value="Metal-dep_hydrolase_composite"/>
</dbReference>
<keyword evidence="6 9" id="KW-0119">Carbohydrate metabolism</keyword>
<keyword evidence="4 11" id="KW-0479">Metal-binding</keyword>
<organism evidence="13 14">
    <name type="scientific">Kocuria subflava</name>
    <dbReference type="NCBI Taxonomy" id="1736139"/>
    <lineage>
        <taxon>Bacteria</taxon>
        <taxon>Bacillati</taxon>
        <taxon>Actinomycetota</taxon>
        <taxon>Actinomycetes</taxon>
        <taxon>Micrococcales</taxon>
        <taxon>Micrococcaceae</taxon>
        <taxon>Kocuria</taxon>
    </lineage>
</organism>
<dbReference type="PIRSF" id="PIRSF038994">
    <property type="entry name" value="NagA"/>
    <property type="match status" value="1"/>
</dbReference>
<dbReference type="GO" id="GO:0046872">
    <property type="term" value="F:metal ion binding"/>
    <property type="evidence" value="ECO:0007669"/>
    <property type="project" value="UniProtKB-KW"/>
</dbReference>
<comment type="catalytic activity">
    <reaction evidence="7">
        <text>N-acetyl-D-glucosamine 6-phosphate + H2O = D-glucosamine 6-phosphate + acetate</text>
        <dbReference type="Rhea" id="RHEA:22936"/>
        <dbReference type="ChEBI" id="CHEBI:15377"/>
        <dbReference type="ChEBI" id="CHEBI:30089"/>
        <dbReference type="ChEBI" id="CHEBI:57513"/>
        <dbReference type="ChEBI" id="CHEBI:58725"/>
        <dbReference type="EC" id="3.5.1.25"/>
    </reaction>
</comment>
<dbReference type="FunFam" id="3.20.20.140:FF:000004">
    <property type="entry name" value="N-acetylglucosamine-6-phosphate deacetylase"/>
    <property type="match status" value="1"/>
</dbReference>
<dbReference type="EC" id="3.5.1.25" evidence="2"/>
<evidence type="ECO:0000256" key="1">
    <source>
        <dbReference type="ARBA" id="ARBA00010716"/>
    </source>
</evidence>
<evidence type="ECO:0000256" key="3">
    <source>
        <dbReference type="ARBA" id="ARBA00018029"/>
    </source>
</evidence>
<protein>
    <recommendedName>
        <fullName evidence="3">N-acetylglucosamine-6-phosphate deacetylase</fullName>
        <ecNumber evidence="2">3.5.1.25</ecNumber>
    </recommendedName>
</protein>
<evidence type="ECO:0000256" key="5">
    <source>
        <dbReference type="ARBA" id="ARBA00022801"/>
    </source>
</evidence>
<dbReference type="Proteomes" id="UP000521379">
    <property type="component" value="Unassembled WGS sequence"/>
</dbReference>
<accession>A0A846TRP0</accession>
<evidence type="ECO:0000256" key="9">
    <source>
        <dbReference type="PIRNR" id="PIRNR038994"/>
    </source>
</evidence>
<feature type="binding site" evidence="11">
    <location>
        <position position="123"/>
    </location>
    <ligand>
        <name>Zn(2+)</name>
        <dbReference type="ChEBI" id="CHEBI:29105"/>
    </ligand>
</feature>
<dbReference type="GO" id="GO:0008448">
    <property type="term" value="F:N-acetylglucosamine-6-phosphate deacetylase activity"/>
    <property type="evidence" value="ECO:0007669"/>
    <property type="project" value="UniProtKB-EC"/>
</dbReference>
<comment type="cofactor">
    <cofactor evidence="11">
        <name>a divalent metal cation</name>
        <dbReference type="ChEBI" id="CHEBI:60240"/>
    </cofactor>
    <text evidence="11">Binds 1 divalent metal cation per subunit.</text>
</comment>
<dbReference type="GO" id="GO:0006046">
    <property type="term" value="P:N-acetylglucosamine catabolic process"/>
    <property type="evidence" value="ECO:0007669"/>
    <property type="project" value="TreeGrafter"/>
</dbReference>
<dbReference type="PANTHER" id="PTHR11113">
    <property type="entry name" value="N-ACETYLGLUCOSAMINE-6-PHOSPHATE DEACETYLASE"/>
    <property type="match status" value="1"/>
</dbReference>
<dbReference type="NCBIfam" id="TIGR00221">
    <property type="entry name" value="nagA"/>
    <property type="match status" value="1"/>
</dbReference>
<proteinExistence type="inferred from homology"/>
<comment type="pathway">
    <text evidence="8">Amino-sugar metabolism; N-acetylneuraminate degradation; D-fructose 6-phosphate from N-acetylneuraminate: step 4/5.</text>
</comment>
<evidence type="ECO:0000256" key="4">
    <source>
        <dbReference type="ARBA" id="ARBA00022723"/>
    </source>
</evidence>
<feature type="binding site" evidence="11">
    <location>
        <position position="189"/>
    </location>
    <ligand>
        <name>Zn(2+)</name>
        <dbReference type="ChEBI" id="CHEBI:29105"/>
    </ligand>
</feature>
<evidence type="ECO:0000256" key="7">
    <source>
        <dbReference type="ARBA" id="ARBA00047647"/>
    </source>
</evidence>
<reference evidence="13 14" key="1">
    <citation type="submission" date="2020-02" db="EMBL/GenBank/DDBJ databases">
        <authorList>
            <person name="Sun Q."/>
        </authorList>
    </citation>
    <scope>NUCLEOTIDE SEQUENCE [LARGE SCALE GENOMIC DNA]</scope>
    <source>
        <strain evidence="13 14">YIM 13062</strain>
    </source>
</reference>
<gene>
    <name evidence="13" type="primary">nagA</name>
    <name evidence="13" type="ORF">GTW58_00185</name>
</gene>
<dbReference type="AlphaFoldDB" id="A0A846TRP0"/>
<dbReference type="InterPro" id="IPR003764">
    <property type="entry name" value="GlcNAc_6-P_deAcase"/>
</dbReference>